<name>A0A6P5XQG7_DURZI</name>
<sequence>MAADRERERLRQRSENMAQADNSNRWSLQGMTALVTGGTKGIGKRFCTFPNLTPITAIRHAIVEELAGLGARVHTCSRTETDLNKCLREWKARGFQVTGSVCDVSSQAQREKLLNTVSSEFEGKLNILINNVGTNVVKLVSEYTAEEFSFLMSTNYESAHYVSLLAHPLLKASEAGSIVFLSSVGGLTPVRFASIYGATKGAMNQLAKVLACEWAGDNIRVNVVAPWVIRTRLSESVFQDEKSIEAVINLTPMGRTGEPKEVSAMVAFLCLPAASYITGQIIYVDGGMTLNGVFFPTLKTHLFPRPNPKL</sequence>
<evidence type="ECO:0000256" key="1">
    <source>
        <dbReference type="ARBA" id="ARBA00022857"/>
    </source>
</evidence>
<feature type="region of interest" description="Disordered" evidence="4">
    <location>
        <begin position="1"/>
        <end position="23"/>
    </location>
</feature>
<dbReference type="RefSeq" id="XP_022730438.1">
    <property type="nucleotide sequence ID" value="XM_022874703.1"/>
</dbReference>
<dbReference type="InterPro" id="IPR020904">
    <property type="entry name" value="Sc_DH/Rdtase_CS"/>
</dbReference>
<comment type="similarity">
    <text evidence="3">Belongs to the short-chain dehydrogenases/reductases (SDR) family. SDR65C subfamily.</text>
</comment>
<dbReference type="SUPFAM" id="SSF51735">
    <property type="entry name" value="NAD(P)-binding Rossmann-fold domains"/>
    <property type="match status" value="1"/>
</dbReference>
<dbReference type="Pfam" id="PF13561">
    <property type="entry name" value="adh_short_C2"/>
    <property type="match status" value="1"/>
</dbReference>
<dbReference type="PRINTS" id="PR00080">
    <property type="entry name" value="SDRFAMILY"/>
</dbReference>
<evidence type="ECO:0000256" key="2">
    <source>
        <dbReference type="ARBA" id="ARBA00023002"/>
    </source>
</evidence>
<organism evidence="5 6">
    <name type="scientific">Durio zibethinus</name>
    <name type="common">Durian</name>
    <dbReference type="NCBI Taxonomy" id="66656"/>
    <lineage>
        <taxon>Eukaryota</taxon>
        <taxon>Viridiplantae</taxon>
        <taxon>Streptophyta</taxon>
        <taxon>Embryophyta</taxon>
        <taxon>Tracheophyta</taxon>
        <taxon>Spermatophyta</taxon>
        <taxon>Magnoliopsida</taxon>
        <taxon>eudicotyledons</taxon>
        <taxon>Gunneridae</taxon>
        <taxon>Pentapetalae</taxon>
        <taxon>rosids</taxon>
        <taxon>malvids</taxon>
        <taxon>Malvales</taxon>
        <taxon>Malvaceae</taxon>
        <taxon>Helicteroideae</taxon>
        <taxon>Durio</taxon>
    </lineage>
</organism>
<dbReference type="InterPro" id="IPR045000">
    <property type="entry name" value="TR"/>
</dbReference>
<keyword evidence="1" id="KW-0521">NADP</keyword>
<dbReference type="AlphaFoldDB" id="A0A6P5XQG7"/>
<evidence type="ECO:0000256" key="3">
    <source>
        <dbReference type="ARBA" id="ARBA00025714"/>
    </source>
</evidence>
<dbReference type="PROSITE" id="PS00061">
    <property type="entry name" value="ADH_SHORT"/>
    <property type="match status" value="1"/>
</dbReference>
<keyword evidence="2" id="KW-0560">Oxidoreductase</keyword>
<dbReference type="OrthoDB" id="417891at2759"/>
<dbReference type="GeneID" id="111285323"/>
<evidence type="ECO:0000313" key="6">
    <source>
        <dbReference type="RefSeq" id="XP_022730438.1"/>
    </source>
</evidence>
<dbReference type="Proteomes" id="UP000515121">
    <property type="component" value="Unplaced"/>
</dbReference>
<dbReference type="InterPro" id="IPR036291">
    <property type="entry name" value="NAD(P)-bd_dom_sf"/>
</dbReference>
<dbReference type="InterPro" id="IPR002347">
    <property type="entry name" value="SDR_fam"/>
</dbReference>
<protein>
    <submittedName>
        <fullName evidence="6">Tropinone reductase homolog At2g29150-like isoform X2</fullName>
    </submittedName>
</protein>
<gene>
    <name evidence="6" type="primary">LOC111285323</name>
</gene>
<accession>A0A6P5XQG7</accession>
<feature type="compositionally biased region" description="Basic and acidic residues" evidence="4">
    <location>
        <begin position="1"/>
        <end position="14"/>
    </location>
</feature>
<evidence type="ECO:0000313" key="5">
    <source>
        <dbReference type="Proteomes" id="UP000515121"/>
    </source>
</evidence>
<dbReference type="FunFam" id="3.40.50.720:FF:000084">
    <property type="entry name" value="Short-chain dehydrogenase reductase"/>
    <property type="match status" value="1"/>
</dbReference>
<dbReference type="PANTHER" id="PTHR42898:SF79">
    <property type="entry name" value="NAD(P)-BINDING ROSSMANN-FOLD PROTEIN"/>
    <property type="match status" value="1"/>
</dbReference>
<proteinExistence type="inferred from homology"/>
<keyword evidence="5" id="KW-1185">Reference proteome</keyword>
<reference evidence="6" key="1">
    <citation type="submission" date="2025-08" db="UniProtKB">
        <authorList>
            <consortium name="RefSeq"/>
        </authorList>
    </citation>
    <scope>IDENTIFICATION</scope>
    <source>
        <tissue evidence="6">Fruit stalk</tissue>
    </source>
</reference>
<dbReference type="GO" id="GO:0016491">
    <property type="term" value="F:oxidoreductase activity"/>
    <property type="evidence" value="ECO:0007669"/>
    <property type="project" value="UniProtKB-KW"/>
</dbReference>
<dbReference type="Gene3D" id="3.40.50.720">
    <property type="entry name" value="NAD(P)-binding Rossmann-like Domain"/>
    <property type="match status" value="1"/>
</dbReference>
<evidence type="ECO:0000256" key="4">
    <source>
        <dbReference type="SAM" id="MobiDB-lite"/>
    </source>
</evidence>
<dbReference type="PRINTS" id="PR00081">
    <property type="entry name" value="GDHRDH"/>
</dbReference>
<dbReference type="PANTHER" id="PTHR42898">
    <property type="entry name" value="TROPINONE REDUCTASE"/>
    <property type="match status" value="1"/>
</dbReference>